<dbReference type="EMBL" id="AP002901">
    <property type="protein sequence ID" value="BAD81536.1"/>
    <property type="molecule type" value="Genomic_DNA"/>
</dbReference>
<accession>Q5N8D8</accession>
<dbReference type="Proteomes" id="UP000000763">
    <property type="component" value="Chromosome 1"/>
</dbReference>
<dbReference type="AlphaFoldDB" id="Q5N8D8"/>
<evidence type="ECO:0000313" key="3">
    <source>
        <dbReference type="Proteomes" id="UP000000763"/>
    </source>
</evidence>
<protein>
    <submittedName>
        <fullName evidence="1">Uncharacterized protein</fullName>
    </submittedName>
</protein>
<reference evidence="3" key="3">
    <citation type="journal article" date="2008" name="Nucleic Acids Res.">
        <title>The rice annotation project database (RAP-DB): 2008 update.</title>
        <authorList>
            <consortium name="The rice annotation project (RAP)"/>
        </authorList>
    </citation>
    <scope>GENOME REANNOTATION</scope>
    <source>
        <strain evidence="3">cv. Nipponbare</strain>
    </source>
</reference>
<organism evidence="1">
    <name type="scientific">Oryza sativa subsp. japonica</name>
    <name type="common">Rice</name>
    <dbReference type="NCBI Taxonomy" id="39947"/>
    <lineage>
        <taxon>Eukaryota</taxon>
        <taxon>Viridiplantae</taxon>
        <taxon>Streptophyta</taxon>
        <taxon>Embryophyta</taxon>
        <taxon>Tracheophyta</taxon>
        <taxon>Spermatophyta</taxon>
        <taxon>Magnoliopsida</taxon>
        <taxon>Liliopsida</taxon>
        <taxon>Poales</taxon>
        <taxon>Poaceae</taxon>
        <taxon>BOP clade</taxon>
        <taxon>Oryzoideae</taxon>
        <taxon>Oryzeae</taxon>
        <taxon>Oryzinae</taxon>
        <taxon>Oryza</taxon>
        <taxon>Oryza sativa</taxon>
    </lineage>
</organism>
<reference evidence="3" key="2">
    <citation type="journal article" date="2005" name="Nature">
        <title>The map-based sequence of the rice genome.</title>
        <authorList>
            <consortium name="International rice genome sequencing project (IRGSP)"/>
            <person name="Matsumoto T."/>
            <person name="Wu J."/>
            <person name="Kanamori H."/>
            <person name="Katayose Y."/>
            <person name="Fujisawa M."/>
            <person name="Namiki N."/>
            <person name="Mizuno H."/>
            <person name="Yamamoto K."/>
            <person name="Antonio B.A."/>
            <person name="Baba T."/>
            <person name="Sakata K."/>
            <person name="Nagamura Y."/>
            <person name="Aoki H."/>
            <person name="Arikawa K."/>
            <person name="Arita K."/>
            <person name="Bito T."/>
            <person name="Chiden Y."/>
            <person name="Fujitsuka N."/>
            <person name="Fukunaka R."/>
            <person name="Hamada M."/>
            <person name="Harada C."/>
            <person name="Hayashi A."/>
            <person name="Hijishita S."/>
            <person name="Honda M."/>
            <person name="Hosokawa S."/>
            <person name="Ichikawa Y."/>
            <person name="Idonuma A."/>
            <person name="Iijima M."/>
            <person name="Ikeda M."/>
            <person name="Ikeno M."/>
            <person name="Ito K."/>
            <person name="Ito S."/>
            <person name="Ito T."/>
            <person name="Ito Y."/>
            <person name="Ito Y."/>
            <person name="Iwabuchi A."/>
            <person name="Kamiya K."/>
            <person name="Karasawa W."/>
            <person name="Kurita K."/>
            <person name="Katagiri S."/>
            <person name="Kikuta A."/>
            <person name="Kobayashi H."/>
            <person name="Kobayashi N."/>
            <person name="Machita K."/>
            <person name="Maehara T."/>
            <person name="Masukawa M."/>
            <person name="Mizubayashi T."/>
            <person name="Mukai Y."/>
            <person name="Nagasaki H."/>
            <person name="Nagata Y."/>
            <person name="Naito S."/>
            <person name="Nakashima M."/>
            <person name="Nakama Y."/>
            <person name="Nakamichi Y."/>
            <person name="Nakamura M."/>
            <person name="Meguro A."/>
            <person name="Negishi M."/>
            <person name="Ohta I."/>
            <person name="Ohta T."/>
            <person name="Okamoto M."/>
            <person name="Ono N."/>
            <person name="Saji S."/>
            <person name="Sakaguchi M."/>
            <person name="Sakai K."/>
            <person name="Shibata M."/>
            <person name="Shimokawa T."/>
            <person name="Song J."/>
            <person name="Takazaki Y."/>
            <person name="Terasawa K."/>
            <person name="Tsugane M."/>
            <person name="Tsuji K."/>
            <person name="Ueda S."/>
            <person name="Waki K."/>
            <person name="Yamagata H."/>
            <person name="Yamamoto M."/>
            <person name="Yamamoto S."/>
            <person name="Yamane H."/>
            <person name="Yoshiki S."/>
            <person name="Yoshihara R."/>
            <person name="Yukawa K."/>
            <person name="Zhong H."/>
            <person name="Yano M."/>
            <person name="Yuan Q."/>
            <person name="Ouyang S."/>
            <person name="Liu J."/>
            <person name="Jones K.M."/>
            <person name="Gansberger K."/>
            <person name="Moffat K."/>
            <person name="Hill J."/>
            <person name="Bera J."/>
            <person name="Fadrosh D."/>
            <person name="Jin S."/>
            <person name="Johri S."/>
            <person name="Kim M."/>
            <person name="Overton L."/>
            <person name="Reardon M."/>
            <person name="Tsitrin T."/>
            <person name="Vuong H."/>
            <person name="Weaver B."/>
            <person name="Ciecko A."/>
            <person name="Tallon L."/>
            <person name="Jackson J."/>
            <person name="Pai G."/>
            <person name="Aken S.V."/>
            <person name="Utterback T."/>
            <person name="Reidmuller S."/>
            <person name="Feldblyum T."/>
            <person name="Hsiao J."/>
            <person name="Zismann V."/>
            <person name="Iobst S."/>
            <person name="de Vazeille A.R."/>
            <person name="Buell C.R."/>
            <person name="Ying K."/>
            <person name="Li Y."/>
            <person name="Lu T."/>
            <person name="Huang Y."/>
            <person name="Zhao Q."/>
            <person name="Feng Q."/>
            <person name="Zhang L."/>
            <person name="Zhu J."/>
            <person name="Weng Q."/>
            <person name="Mu J."/>
            <person name="Lu Y."/>
            <person name="Fan D."/>
            <person name="Liu Y."/>
            <person name="Guan J."/>
            <person name="Zhang Y."/>
            <person name="Yu S."/>
            <person name="Liu X."/>
            <person name="Zhang Y."/>
            <person name="Hong G."/>
            <person name="Han B."/>
            <person name="Choisne N."/>
            <person name="Demange N."/>
            <person name="Orjeda G."/>
            <person name="Samain S."/>
            <person name="Cattolico L."/>
            <person name="Pelletier E."/>
            <person name="Couloux A."/>
            <person name="Segurens B."/>
            <person name="Wincker P."/>
            <person name="D'Hont A."/>
            <person name="Scarpelli C."/>
            <person name="Weissenbach J."/>
            <person name="Salanoubat M."/>
            <person name="Quetier F."/>
            <person name="Yu Y."/>
            <person name="Kim H.R."/>
            <person name="Rambo T."/>
            <person name="Currie J."/>
            <person name="Collura K."/>
            <person name="Luo M."/>
            <person name="Yang T."/>
            <person name="Ammiraju J.S.S."/>
            <person name="Engler F."/>
            <person name="Soderlund C."/>
            <person name="Wing R.A."/>
            <person name="Palmer L.E."/>
            <person name="de la Bastide M."/>
            <person name="Spiegel L."/>
            <person name="Nascimento L."/>
            <person name="Zutavern T."/>
            <person name="O'Shaughnessy A."/>
            <person name="Dike S."/>
            <person name="Dedhia N."/>
            <person name="Preston R."/>
            <person name="Balija V."/>
            <person name="McCombie W.R."/>
            <person name="Chow T."/>
            <person name="Chen H."/>
            <person name="Chung M."/>
            <person name="Chen C."/>
            <person name="Shaw J."/>
            <person name="Wu H."/>
            <person name="Hsiao K."/>
            <person name="Chao Y."/>
            <person name="Chu M."/>
            <person name="Cheng C."/>
            <person name="Hour A."/>
            <person name="Lee P."/>
            <person name="Lin S."/>
            <person name="Lin Y."/>
            <person name="Liou J."/>
            <person name="Liu S."/>
            <person name="Hsing Y."/>
            <person name="Raghuvanshi S."/>
            <person name="Mohanty A."/>
            <person name="Bharti A.K."/>
            <person name="Gaur A."/>
            <person name="Gupta V."/>
            <person name="Kumar D."/>
            <person name="Ravi V."/>
            <person name="Vij S."/>
            <person name="Kapur A."/>
            <person name="Khurana P."/>
            <person name="Khurana P."/>
            <person name="Khurana J.P."/>
            <person name="Tyagi A.K."/>
            <person name="Gaikwad K."/>
            <person name="Singh A."/>
            <person name="Dalal V."/>
            <person name="Srivastava S."/>
            <person name="Dixit A."/>
            <person name="Pal A.K."/>
            <person name="Ghazi I.A."/>
            <person name="Yadav M."/>
            <person name="Pandit A."/>
            <person name="Bhargava A."/>
            <person name="Sureshbabu K."/>
            <person name="Batra K."/>
            <person name="Sharma T.R."/>
            <person name="Mohapatra T."/>
            <person name="Singh N.K."/>
            <person name="Messing J."/>
            <person name="Nelson A.B."/>
            <person name="Fuks G."/>
            <person name="Kavchok S."/>
            <person name="Keizer G."/>
            <person name="Linton E."/>
            <person name="Llaca V."/>
            <person name="Song R."/>
            <person name="Tanyolac B."/>
            <person name="Young S."/>
            <person name="Ho-Il K."/>
            <person name="Hahn J.H."/>
            <person name="Sangsakoo G."/>
            <person name="Vanavichit A."/>
            <person name="de Mattos Luiz.A.T."/>
            <person name="Zimmer P.D."/>
            <person name="Malone G."/>
            <person name="Dellagostin O."/>
            <person name="de Oliveira A.C."/>
            <person name="Bevan M."/>
            <person name="Bancroft I."/>
            <person name="Minx P."/>
            <person name="Cordum H."/>
            <person name="Wilson R."/>
            <person name="Cheng Z."/>
            <person name="Jin W."/>
            <person name="Jiang J."/>
            <person name="Leong S.A."/>
            <person name="Iwama H."/>
            <person name="Gojobori T."/>
            <person name="Itoh T."/>
            <person name="Niimura Y."/>
            <person name="Fujii Y."/>
            <person name="Habara T."/>
            <person name="Sakai H."/>
            <person name="Sato Y."/>
            <person name="Wilson G."/>
            <person name="Kumar K."/>
            <person name="McCouch S."/>
            <person name="Juretic N."/>
            <person name="Hoen D."/>
            <person name="Wright S."/>
            <person name="Bruskiewich R."/>
            <person name="Bureau T."/>
            <person name="Miyao A."/>
            <person name="Hirochika H."/>
            <person name="Nishikawa T."/>
            <person name="Kadowaki K."/>
            <person name="Sugiura M."/>
            <person name="Burr B."/>
            <person name="Sasaki T."/>
        </authorList>
    </citation>
    <scope>NUCLEOTIDE SEQUENCE [LARGE SCALE GENOMIC DNA]</scope>
    <source>
        <strain evidence="3">cv. Nipponbare</strain>
    </source>
</reference>
<dbReference type="Proteomes" id="UP000817658">
    <property type="component" value="Chromosome 1"/>
</dbReference>
<name>Q5N8D8_ORYSJ</name>
<evidence type="ECO:0000313" key="1">
    <source>
        <dbReference type="EMBL" id="BAD81536.1"/>
    </source>
</evidence>
<accession>Q5NAH0</accession>
<gene>
    <name evidence="2" type="ORF">B1142C05.14</name>
    <name evidence="1" type="ORF">P0456F08.39</name>
</gene>
<evidence type="ECO:0000313" key="2">
    <source>
        <dbReference type="EMBL" id="BAD82271.1"/>
    </source>
</evidence>
<dbReference type="EMBL" id="AP003410">
    <property type="protein sequence ID" value="BAD82271.1"/>
    <property type="molecule type" value="Genomic_DNA"/>
</dbReference>
<sequence length="132" mass="13904">MAVHPPTLPWPAVFSAPLPYPTTPPSGIAVDPHSDAAFLTVGTQIYKVFVHPAKKATAAISADVPTSDGAFVDDRLELVRRRSPLVLDRTDDATEVGSAMANSCKAWLCSGTGARAVRPPEVAPAMAVWKKG</sequence>
<proteinExistence type="predicted"/>
<reference evidence="1" key="1">
    <citation type="journal article" date="2002" name="Nature">
        <title>The genome sequence and structure of rice chromosome 1.</title>
        <authorList>
            <person name="Sasaki T."/>
            <person name="Matsumoto T."/>
            <person name="Yamamoto K."/>
            <person name="Sakata K."/>
            <person name="Baba T."/>
            <person name="Katayose Y."/>
            <person name="Wu J."/>
            <person name="Niimura Y."/>
            <person name="Cheng Z."/>
            <person name="Nagamura Y."/>
            <person name="Antonio B.A."/>
            <person name="Kanamori H."/>
            <person name="Hosokawa S."/>
            <person name="Masukawa M."/>
            <person name="Arikawa K."/>
            <person name="Chiden Y."/>
            <person name="Hayashi M."/>
            <person name="Okamoto M."/>
            <person name="Ando T."/>
            <person name="Aoki H."/>
            <person name="Arita K."/>
            <person name="Hamada M."/>
            <person name="Harada C."/>
            <person name="Hijishita S."/>
            <person name="Honda M."/>
            <person name="Ichikawa Y."/>
            <person name="Idonuma A."/>
            <person name="Iijima M."/>
            <person name="Ikeda M."/>
            <person name="Ikeno M."/>
            <person name="Itoh S."/>
            <person name="Itoh T."/>
            <person name="Itoh Y."/>
            <person name="Itoh Y."/>
            <person name="Iwabuchi A."/>
            <person name="Kamiya K."/>
            <person name="Karasawa W."/>
            <person name="Katagiri S."/>
            <person name="Kikuta A."/>
            <person name="Kobayashi N."/>
            <person name="Kono I."/>
            <person name="Machita K."/>
            <person name="Maehara T."/>
            <person name="Mizuno H."/>
            <person name="Mizubayashi T."/>
            <person name="Mukai Y."/>
            <person name="Nagasaki H."/>
            <person name="Nakashima M."/>
            <person name="Nakama Y."/>
            <person name="Nakamichi Y."/>
            <person name="Nakamura M."/>
            <person name="Namiki N."/>
            <person name="Negishi M."/>
            <person name="Ohta I."/>
            <person name="Ono N."/>
            <person name="Saji S."/>
            <person name="Sakai K."/>
            <person name="Shibata M."/>
            <person name="Shimokawa T."/>
            <person name="Shomura A."/>
            <person name="Song J."/>
            <person name="Takazaki Y."/>
            <person name="Terasawa K."/>
            <person name="Tsuji K."/>
            <person name="Waki K."/>
            <person name="Yamagata H."/>
            <person name="Yamane H."/>
            <person name="Yoshiki S."/>
            <person name="Yoshihara R."/>
            <person name="Yukawa K."/>
            <person name="Zhong H."/>
            <person name="Iwama H."/>
            <person name="Endo T."/>
            <person name="Ito H."/>
            <person name="Hahn J.H."/>
            <person name="Kim H.I."/>
            <person name="Eun M.Y."/>
            <person name="Yano M."/>
            <person name="Jiang J."/>
            <person name="Gojobori T."/>
        </authorList>
    </citation>
    <scope>NUCLEOTIDE SEQUENCE</scope>
</reference>